<protein>
    <submittedName>
        <fullName evidence="1">Uncharacterized protein</fullName>
    </submittedName>
</protein>
<evidence type="ECO:0000313" key="1">
    <source>
        <dbReference type="EMBL" id="ERT05219.1"/>
    </source>
</evidence>
<gene>
    <name evidence="1" type="ORF">M595_4827</name>
</gene>
<proteinExistence type="predicted"/>
<comment type="caution">
    <text evidence="1">The sequence shown here is derived from an EMBL/GenBank/DDBJ whole genome shotgun (WGS) entry which is preliminary data.</text>
</comment>
<dbReference type="Proteomes" id="UP000017127">
    <property type="component" value="Unassembled WGS sequence"/>
</dbReference>
<evidence type="ECO:0000313" key="2">
    <source>
        <dbReference type="Proteomes" id="UP000017127"/>
    </source>
</evidence>
<organism evidence="1 2">
    <name type="scientific">Lyngbya aestuarii BL J</name>
    <dbReference type="NCBI Taxonomy" id="1348334"/>
    <lineage>
        <taxon>Bacteria</taxon>
        <taxon>Bacillati</taxon>
        <taxon>Cyanobacteriota</taxon>
        <taxon>Cyanophyceae</taxon>
        <taxon>Oscillatoriophycideae</taxon>
        <taxon>Oscillatoriales</taxon>
        <taxon>Microcoleaceae</taxon>
        <taxon>Lyngbya</taxon>
    </lineage>
</organism>
<dbReference type="EMBL" id="AUZM01000064">
    <property type="protein sequence ID" value="ERT05219.1"/>
    <property type="molecule type" value="Genomic_DNA"/>
</dbReference>
<keyword evidence="2" id="KW-1185">Reference proteome</keyword>
<accession>U7QBI1</accession>
<sequence>MKFGYSSQPLKLNIGKIPYVAQIQIKKCSFIKLTPRKS</sequence>
<reference evidence="1 2" key="1">
    <citation type="journal article" date="2013" name="Front. Microbiol.">
        <title>Comparative genomic analyses of the cyanobacterium, Lyngbya aestuarii BL J, a powerful hydrogen producer.</title>
        <authorList>
            <person name="Kothari A."/>
            <person name="Vaughn M."/>
            <person name="Garcia-Pichel F."/>
        </authorList>
    </citation>
    <scope>NUCLEOTIDE SEQUENCE [LARGE SCALE GENOMIC DNA]</scope>
    <source>
        <strain evidence="1 2">BL J</strain>
    </source>
</reference>
<name>U7QBI1_9CYAN</name>
<dbReference type="AlphaFoldDB" id="U7QBI1"/>